<dbReference type="AlphaFoldDB" id="A0A0S4JQG6"/>
<reference evidence="3" key="1">
    <citation type="submission" date="2015-09" db="EMBL/GenBank/DDBJ databases">
        <authorList>
            <consortium name="Pathogen Informatics"/>
        </authorList>
    </citation>
    <scope>NUCLEOTIDE SEQUENCE [LARGE SCALE GENOMIC DNA]</scope>
    <source>
        <strain evidence="3">Lake Konstanz</strain>
    </source>
</reference>
<keyword evidence="3" id="KW-1185">Reference proteome</keyword>
<gene>
    <name evidence="2" type="ORF">BSAL_32935</name>
</gene>
<sequence length="357" mass="37786">MMQRCLSRLAIRRAAAVSAARLVGSSTTTASAAGGGFVLASNAPLRARFNATTTAAGDSTTLKNPVNVETFELDETIVKRHQEIGQRWSDIGEELQLAKAENNHLSVIAAVAKGHALLVEVGPMDSPVQCYTNLCMEEAQAHFNLGQGKEALDAATKSKESLKKTATDADAAMLSEIDEFIGHALLLTGNATKAEEVFRAILLWIDTDSKKALPMVSVAAVNQRRTVLLGLGMAIKCAAEKTVETRGDGTAEFAKALDILLDALALNTEAEDAGSVKQNLLGIVKCFVGVGDSRQAVATCEKYINFCHRAGDPEGVNHGTLLLQEICNKFNIPNPLVGAPKAKQPETTAPADPAINP</sequence>
<dbReference type="Proteomes" id="UP000051952">
    <property type="component" value="Unassembled WGS sequence"/>
</dbReference>
<evidence type="ECO:0000313" key="2">
    <source>
        <dbReference type="EMBL" id="CUG91608.1"/>
    </source>
</evidence>
<accession>A0A0S4JQG6</accession>
<evidence type="ECO:0000313" key="3">
    <source>
        <dbReference type="Proteomes" id="UP000051952"/>
    </source>
</evidence>
<dbReference type="Gene3D" id="1.25.40.10">
    <property type="entry name" value="Tetratricopeptide repeat domain"/>
    <property type="match status" value="1"/>
</dbReference>
<dbReference type="EMBL" id="CYKH01001944">
    <property type="protein sequence ID" value="CUG91608.1"/>
    <property type="molecule type" value="Genomic_DNA"/>
</dbReference>
<dbReference type="InterPro" id="IPR011990">
    <property type="entry name" value="TPR-like_helical_dom_sf"/>
</dbReference>
<dbReference type="OrthoDB" id="271828at2759"/>
<dbReference type="VEuPathDB" id="TriTrypDB:BSAL_32935"/>
<feature type="region of interest" description="Disordered" evidence="1">
    <location>
        <begin position="338"/>
        <end position="357"/>
    </location>
</feature>
<dbReference type="OMA" id="IQCECLL"/>
<name>A0A0S4JQG6_BODSA</name>
<proteinExistence type="predicted"/>
<evidence type="ECO:0000256" key="1">
    <source>
        <dbReference type="SAM" id="MobiDB-lite"/>
    </source>
</evidence>
<protein>
    <submittedName>
        <fullName evidence="2">Uncharacterized protein</fullName>
    </submittedName>
</protein>
<organism evidence="2 3">
    <name type="scientific">Bodo saltans</name>
    <name type="common">Flagellated protozoan</name>
    <dbReference type="NCBI Taxonomy" id="75058"/>
    <lineage>
        <taxon>Eukaryota</taxon>
        <taxon>Discoba</taxon>
        <taxon>Euglenozoa</taxon>
        <taxon>Kinetoplastea</taxon>
        <taxon>Metakinetoplastina</taxon>
        <taxon>Eubodonida</taxon>
        <taxon>Bodonidae</taxon>
        <taxon>Bodo</taxon>
    </lineage>
</organism>